<dbReference type="RefSeq" id="XP_034010065.1">
    <property type="nucleotide sequence ID" value="XM_034158143.1"/>
</dbReference>
<evidence type="ECO:0000256" key="10">
    <source>
        <dbReference type="ARBA" id="ARBA00022989"/>
    </source>
</evidence>
<protein>
    <recommendedName>
        <fullName evidence="3">ferric-chelate reductase (NADPH)</fullName>
        <ecNumber evidence="3">1.16.1.9</ecNumber>
    </recommendedName>
</protein>
<dbReference type="GO" id="GO:0015677">
    <property type="term" value="P:copper ion import"/>
    <property type="evidence" value="ECO:0007669"/>
    <property type="project" value="TreeGrafter"/>
</dbReference>
<feature type="transmembrane region" description="Helical" evidence="16">
    <location>
        <begin position="90"/>
        <end position="112"/>
    </location>
</feature>
<dbReference type="PROSITE" id="PS51384">
    <property type="entry name" value="FAD_FR"/>
    <property type="match status" value="1"/>
</dbReference>
<evidence type="ECO:0000256" key="13">
    <source>
        <dbReference type="ARBA" id="ARBA00023136"/>
    </source>
</evidence>
<dbReference type="InterPro" id="IPR051410">
    <property type="entry name" value="Ferric/Cupric_Reductase"/>
</dbReference>
<sequence length="742" mass="85578">MVSSIPYNLQYIAERERNQKFQWLTFGITFILLALHGLFFHWGPRWLRKKRTPDSIRFKGYFKVMNWFKMMTGCESLPLKFWKTGIERRVYFQPSLALLSAVYIMFCGLFSYRETADIDYLPRYYVCAKRVSRVAIGKLIPILVFVFKNDLVSAISGVGPERLVWMHKWLSRLMWAEVAVHFVLSVWYWVVDSSFMIMIQIPPQIFGMMAFGFFSCMVFGSLKFIRNWAYDGFLLSHRICNFLYLLFAFFHNGGNKAAVLIAVHTLVADRILTRVVGIIHAVRSPTNGICYFKLKSDDTLWVSLPVATERADTSKLYRKFLPSVNTWKPGMHCYLTVPSISAFQMHPFSIGSLPDSRQLILVIRKRKGFTKKLFKEVEKLQQMINQGVPIVEPKPKFMARLISFVTKWVLFGLRWTINKVLVKMNKPPLKESNPKDYDHSFEQRYKGYVPIKASFSGPVGGKMQTLIPFDASLFIAGGTGASFTFPVCLNLLREHKLRDDNDDVAYRARSPTVHCIWMVRNRSHIKWYDYLIKDLIPFIKSGRLRFEIYVTRDNTEIDWIEASSDDDDDDDKHVEMNVIHVHQDDDKKVKNENTQKVTEIADKSRQTVTEIITADKSIETVTESSSSSSTRSFARTDSVGSDDQLLPYGDDEFNTGNKGDSGMYMRSNLSLSHVTVYQKRPQIDEIIDEAVSDLMGNTSIYKGLAVLLSGPSRLAGETSYQVTRQRRRANAPDIYFHCESYD</sequence>
<dbReference type="VEuPathDB" id="FungiDB:DIURU_005189"/>
<keyword evidence="10 16" id="KW-1133">Transmembrane helix</keyword>
<organism evidence="18 19">
    <name type="scientific">Diutina rugosa</name>
    <name type="common">Yeast</name>
    <name type="synonym">Candida rugosa</name>
    <dbReference type="NCBI Taxonomy" id="5481"/>
    <lineage>
        <taxon>Eukaryota</taxon>
        <taxon>Fungi</taxon>
        <taxon>Dikarya</taxon>
        <taxon>Ascomycota</taxon>
        <taxon>Saccharomycotina</taxon>
        <taxon>Pichiomycetes</taxon>
        <taxon>Debaryomycetaceae</taxon>
        <taxon>Diutina</taxon>
    </lineage>
</organism>
<comment type="similarity">
    <text evidence="2">Belongs to the ferric reductase (FRE) family.</text>
</comment>
<dbReference type="CDD" id="cd06186">
    <property type="entry name" value="NOX_Duox_like_FAD_NADP"/>
    <property type="match status" value="1"/>
</dbReference>
<evidence type="ECO:0000256" key="7">
    <source>
        <dbReference type="ARBA" id="ARBA00022692"/>
    </source>
</evidence>
<evidence type="ECO:0000256" key="5">
    <source>
        <dbReference type="ARBA" id="ARBA00022475"/>
    </source>
</evidence>
<dbReference type="GO" id="GO:0006826">
    <property type="term" value="P:iron ion transport"/>
    <property type="evidence" value="ECO:0007669"/>
    <property type="project" value="TreeGrafter"/>
</dbReference>
<dbReference type="InterPro" id="IPR013130">
    <property type="entry name" value="Fe3_Rdtase_TM_dom"/>
</dbReference>
<evidence type="ECO:0000313" key="18">
    <source>
        <dbReference type="EMBL" id="KAA8897590.1"/>
    </source>
</evidence>
<feature type="domain" description="FAD-binding FR-type" evidence="17">
    <location>
        <begin position="268"/>
        <end position="400"/>
    </location>
</feature>
<evidence type="ECO:0000313" key="19">
    <source>
        <dbReference type="Proteomes" id="UP000449547"/>
    </source>
</evidence>
<evidence type="ECO:0000256" key="6">
    <source>
        <dbReference type="ARBA" id="ARBA00022630"/>
    </source>
</evidence>
<comment type="caution">
    <text evidence="18">The sequence shown here is derived from an EMBL/GenBank/DDBJ whole genome shotgun (WGS) entry which is preliminary data.</text>
</comment>
<keyword evidence="5" id="KW-1003">Cell membrane</keyword>
<dbReference type="InterPro" id="IPR017927">
    <property type="entry name" value="FAD-bd_FR_type"/>
</dbReference>
<dbReference type="SFLD" id="SFLDG01168">
    <property type="entry name" value="Ferric_reductase_subgroup_(FRE"/>
    <property type="match status" value="1"/>
</dbReference>
<reference evidence="18 19" key="1">
    <citation type="submission" date="2019-07" db="EMBL/GenBank/DDBJ databases">
        <title>Genome assembly of two rare yeast pathogens: Diutina rugosa and Trichomonascus ciferrii.</title>
        <authorList>
            <person name="Mixao V."/>
            <person name="Saus E."/>
            <person name="Hansen A."/>
            <person name="Lass-Flor C."/>
            <person name="Gabaldon T."/>
        </authorList>
    </citation>
    <scope>NUCLEOTIDE SEQUENCE [LARGE SCALE GENOMIC DNA]</scope>
    <source>
        <strain evidence="18 19">CBS 613</strain>
    </source>
</reference>
<evidence type="ECO:0000256" key="16">
    <source>
        <dbReference type="SAM" id="Phobius"/>
    </source>
</evidence>
<dbReference type="GO" id="GO:0052851">
    <property type="term" value="F:ferric-chelate reductase (NADPH) activity"/>
    <property type="evidence" value="ECO:0007669"/>
    <property type="project" value="UniProtKB-EC"/>
</dbReference>
<dbReference type="GO" id="GO:0006879">
    <property type="term" value="P:intracellular iron ion homeostasis"/>
    <property type="evidence" value="ECO:0007669"/>
    <property type="project" value="TreeGrafter"/>
</dbReference>
<dbReference type="GO" id="GO:0005886">
    <property type="term" value="C:plasma membrane"/>
    <property type="evidence" value="ECO:0007669"/>
    <property type="project" value="UniProtKB-SubCell"/>
</dbReference>
<dbReference type="GeneID" id="54783840"/>
<evidence type="ECO:0000256" key="3">
    <source>
        <dbReference type="ARBA" id="ARBA00012668"/>
    </source>
</evidence>
<evidence type="ECO:0000259" key="17">
    <source>
        <dbReference type="PROSITE" id="PS51384"/>
    </source>
</evidence>
<evidence type="ECO:0000256" key="14">
    <source>
        <dbReference type="ARBA" id="ARBA00048483"/>
    </source>
</evidence>
<evidence type="ECO:0000256" key="2">
    <source>
        <dbReference type="ARBA" id="ARBA00006278"/>
    </source>
</evidence>
<evidence type="ECO:0000256" key="15">
    <source>
        <dbReference type="SAM" id="MobiDB-lite"/>
    </source>
</evidence>
<accession>A0A642UIN3</accession>
<dbReference type="Proteomes" id="UP000449547">
    <property type="component" value="Unassembled WGS sequence"/>
</dbReference>
<dbReference type="SUPFAM" id="SSF63380">
    <property type="entry name" value="Riboflavin synthase domain-like"/>
    <property type="match status" value="1"/>
</dbReference>
<proteinExistence type="inferred from homology"/>
<dbReference type="Pfam" id="PF08022">
    <property type="entry name" value="FAD_binding_8"/>
    <property type="match status" value="1"/>
</dbReference>
<dbReference type="InterPro" id="IPR017938">
    <property type="entry name" value="Riboflavin_synthase-like_b-brl"/>
</dbReference>
<dbReference type="Pfam" id="PF01794">
    <property type="entry name" value="Ferric_reduct"/>
    <property type="match status" value="1"/>
</dbReference>
<feature type="transmembrane region" description="Helical" evidence="16">
    <location>
        <begin position="203"/>
        <end position="222"/>
    </location>
</feature>
<evidence type="ECO:0000256" key="9">
    <source>
        <dbReference type="ARBA" id="ARBA00022982"/>
    </source>
</evidence>
<dbReference type="PANTHER" id="PTHR32361">
    <property type="entry name" value="FERRIC/CUPRIC REDUCTASE TRANSMEMBRANE COMPONENT"/>
    <property type="match status" value="1"/>
</dbReference>
<dbReference type="EMBL" id="SWFT01000155">
    <property type="protein sequence ID" value="KAA8897590.1"/>
    <property type="molecule type" value="Genomic_DNA"/>
</dbReference>
<keyword evidence="4" id="KW-0813">Transport</keyword>
<feature type="transmembrane region" description="Helical" evidence="16">
    <location>
        <begin position="173"/>
        <end position="191"/>
    </location>
</feature>
<dbReference type="Pfam" id="PF08030">
    <property type="entry name" value="NAD_binding_6"/>
    <property type="match status" value="1"/>
</dbReference>
<dbReference type="SFLD" id="SFLDS00052">
    <property type="entry name" value="Ferric_Reductase_Domain"/>
    <property type="match status" value="1"/>
</dbReference>
<feature type="compositionally biased region" description="Low complexity" evidence="15">
    <location>
        <begin position="619"/>
        <end position="638"/>
    </location>
</feature>
<name>A0A642UIN3_DIURU</name>
<evidence type="ECO:0000256" key="11">
    <source>
        <dbReference type="ARBA" id="ARBA00023002"/>
    </source>
</evidence>
<comment type="subcellular location">
    <subcellularLocation>
        <location evidence="1">Cell membrane</location>
        <topology evidence="1">Multi-pass membrane protein</topology>
    </subcellularLocation>
</comment>
<evidence type="ECO:0000256" key="12">
    <source>
        <dbReference type="ARBA" id="ARBA00023065"/>
    </source>
</evidence>
<dbReference type="OrthoDB" id="3944240at2759"/>
<keyword evidence="9" id="KW-0249">Electron transport</keyword>
<comment type="catalytic activity">
    <reaction evidence="14">
        <text>2 a Fe(II)-siderophore + NADP(+) + H(+) = 2 a Fe(III)-siderophore + NADPH</text>
        <dbReference type="Rhea" id="RHEA:28795"/>
        <dbReference type="Rhea" id="RHEA-COMP:11342"/>
        <dbReference type="Rhea" id="RHEA-COMP:11344"/>
        <dbReference type="ChEBI" id="CHEBI:15378"/>
        <dbReference type="ChEBI" id="CHEBI:29033"/>
        <dbReference type="ChEBI" id="CHEBI:29034"/>
        <dbReference type="ChEBI" id="CHEBI:57783"/>
        <dbReference type="ChEBI" id="CHEBI:58349"/>
        <dbReference type="EC" id="1.16.1.9"/>
    </reaction>
</comment>
<evidence type="ECO:0000256" key="8">
    <source>
        <dbReference type="ARBA" id="ARBA00022827"/>
    </source>
</evidence>
<feature type="region of interest" description="Disordered" evidence="15">
    <location>
        <begin position="619"/>
        <end position="661"/>
    </location>
</feature>
<keyword evidence="13 16" id="KW-0472">Membrane</keyword>
<gene>
    <name evidence="18" type="ORF">DIURU_005189</name>
</gene>
<evidence type="ECO:0000256" key="1">
    <source>
        <dbReference type="ARBA" id="ARBA00004651"/>
    </source>
</evidence>
<keyword evidence="12" id="KW-0406">Ion transport</keyword>
<dbReference type="PANTHER" id="PTHR32361:SF28">
    <property type="entry name" value="FRP1P"/>
    <property type="match status" value="1"/>
</dbReference>
<dbReference type="InterPro" id="IPR013112">
    <property type="entry name" value="FAD-bd_8"/>
</dbReference>
<dbReference type="InterPro" id="IPR039261">
    <property type="entry name" value="FNR_nucleotide-bd"/>
</dbReference>
<evidence type="ECO:0000256" key="4">
    <source>
        <dbReference type="ARBA" id="ARBA00022448"/>
    </source>
</evidence>
<feature type="transmembrane region" description="Helical" evidence="16">
    <location>
        <begin position="23"/>
        <end position="42"/>
    </location>
</feature>
<keyword evidence="11" id="KW-0560">Oxidoreductase</keyword>
<dbReference type="InterPro" id="IPR013121">
    <property type="entry name" value="Fe_red_NAD-bd_6"/>
</dbReference>
<keyword evidence="6" id="KW-0285">Flavoprotein</keyword>
<dbReference type="AlphaFoldDB" id="A0A642UIN3"/>
<keyword evidence="19" id="KW-1185">Reference proteome</keyword>
<keyword evidence="8" id="KW-0274">FAD</keyword>
<dbReference type="Gene3D" id="3.40.50.80">
    <property type="entry name" value="Nucleotide-binding domain of ferredoxin-NADP reductase (FNR) module"/>
    <property type="match status" value="1"/>
</dbReference>
<dbReference type="EC" id="1.16.1.9" evidence="3"/>
<keyword evidence="7 16" id="KW-0812">Transmembrane</keyword>